<comment type="caution">
    <text evidence="2">The sequence shown here is derived from an EMBL/GenBank/DDBJ whole genome shotgun (WGS) entry which is preliminary data.</text>
</comment>
<keyword evidence="1" id="KW-1133">Transmembrane helix</keyword>
<keyword evidence="1" id="KW-0472">Membrane</keyword>
<gene>
    <name evidence="2" type="ORF">PG991_016256</name>
</gene>
<organism evidence="2 3">
    <name type="scientific">Apiospora marii</name>
    <dbReference type="NCBI Taxonomy" id="335849"/>
    <lineage>
        <taxon>Eukaryota</taxon>
        <taxon>Fungi</taxon>
        <taxon>Dikarya</taxon>
        <taxon>Ascomycota</taxon>
        <taxon>Pezizomycotina</taxon>
        <taxon>Sordariomycetes</taxon>
        <taxon>Xylariomycetidae</taxon>
        <taxon>Amphisphaeriales</taxon>
        <taxon>Apiosporaceae</taxon>
        <taxon>Apiospora</taxon>
    </lineage>
</organism>
<reference evidence="2 3" key="1">
    <citation type="submission" date="2023-01" db="EMBL/GenBank/DDBJ databases">
        <title>Analysis of 21 Apiospora genomes using comparative genomics revels a genus with tremendous synthesis potential of carbohydrate active enzymes and secondary metabolites.</title>
        <authorList>
            <person name="Sorensen T."/>
        </authorList>
    </citation>
    <scope>NUCLEOTIDE SEQUENCE [LARGE SCALE GENOMIC DNA]</scope>
    <source>
        <strain evidence="2 3">CBS 20057</strain>
    </source>
</reference>
<accession>A0ABR1QZR5</accession>
<keyword evidence="3" id="KW-1185">Reference proteome</keyword>
<dbReference type="EMBL" id="JAQQWI010000025">
    <property type="protein sequence ID" value="KAK7993077.1"/>
    <property type="molecule type" value="Genomic_DNA"/>
</dbReference>
<sequence length="159" mass="18140">MKTTPGGCADQACTMKTSLNGPIRDMEVAYTMNINTMKIRRNRPIRVVIPEAMQMSPEVIVSVVFGVIASLLAVAGVIATLHRQRRRPDVERVAHSEALYPVVLRDEVLNQMDLDFPRYIKRQTFQFARFESIGYLDGRTPWSHPVALAQWEPEYERGH</sequence>
<feature type="transmembrane region" description="Helical" evidence="1">
    <location>
        <begin position="59"/>
        <end position="81"/>
    </location>
</feature>
<evidence type="ECO:0000256" key="1">
    <source>
        <dbReference type="SAM" id="Phobius"/>
    </source>
</evidence>
<keyword evidence="1" id="KW-0812">Transmembrane</keyword>
<protein>
    <submittedName>
        <fullName evidence="2">Uncharacterized protein</fullName>
    </submittedName>
</protein>
<evidence type="ECO:0000313" key="2">
    <source>
        <dbReference type="EMBL" id="KAK7993077.1"/>
    </source>
</evidence>
<evidence type="ECO:0000313" key="3">
    <source>
        <dbReference type="Proteomes" id="UP001396898"/>
    </source>
</evidence>
<proteinExistence type="predicted"/>
<dbReference type="Proteomes" id="UP001396898">
    <property type="component" value="Unassembled WGS sequence"/>
</dbReference>
<name>A0ABR1QZR5_9PEZI</name>